<protein>
    <submittedName>
        <fullName evidence="2">Uncharacterized protein</fullName>
    </submittedName>
</protein>
<reference evidence="2 3" key="2">
    <citation type="submission" date="2018-12" db="EMBL/GenBank/DDBJ databases">
        <title>Rhizobacter gummiphilus sp. nov., a rubber-degrading bacterium isolated from the soil of a botanical garden in Japan.</title>
        <authorList>
            <person name="Shunsuke S.S."/>
        </authorList>
    </citation>
    <scope>NUCLEOTIDE SEQUENCE [LARGE SCALE GENOMIC DNA]</scope>
    <source>
        <strain evidence="2 3">S-16</strain>
    </source>
</reference>
<gene>
    <name evidence="2" type="ORF">DZC73_07740</name>
</gene>
<evidence type="ECO:0000313" key="2">
    <source>
        <dbReference type="EMBL" id="RQP24767.1"/>
    </source>
</evidence>
<dbReference type="PROSITE" id="PS51257">
    <property type="entry name" value="PROKAR_LIPOPROTEIN"/>
    <property type="match status" value="1"/>
</dbReference>
<name>A0A3N7HR91_9BURK</name>
<feature type="chain" id="PRO_5018021321" evidence="1">
    <location>
        <begin position="30"/>
        <end position="97"/>
    </location>
</feature>
<proteinExistence type="predicted"/>
<dbReference type="Proteomes" id="UP000267464">
    <property type="component" value="Unassembled WGS sequence"/>
</dbReference>
<evidence type="ECO:0000256" key="1">
    <source>
        <dbReference type="SAM" id="SignalP"/>
    </source>
</evidence>
<dbReference type="RefSeq" id="WP_124539667.1">
    <property type="nucleotide sequence ID" value="NZ_QUSW01000002.1"/>
</dbReference>
<keyword evidence="3" id="KW-1185">Reference proteome</keyword>
<dbReference type="EMBL" id="QUSW01000002">
    <property type="protein sequence ID" value="RQP24767.1"/>
    <property type="molecule type" value="Genomic_DNA"/>
</dbReference>
<reference evidence="2 3" key="1">
    <citation type="submission" date="2018-08" db="EMBL/GenBank/DDBJ databases">
        <authorList>
            <person name="Khan S.A."/>
            <person name="Jeon C.O."/>
            <person name="Chun B.H."/>
            <person name="Jeong S.E."/>
        </authorList>
    </citation>
    <scope>NUCLEOTIDE SEQUENCE [LARGE SCALE GENOMIC DNA]</scope>
    <source>
        <strain evidence="2 3">S-16</strain>
    </source>
</reference>
<feature type="signal peptide" evidence="1">
    <location>
        <begin position="1"/>
        <end position="29"/>
    </location>
</feature>
<comment type="caution">
    <text evidence="2">The sequence shown here is derived from an EMBL/GenBank/DDBJ whole genome shotgun (WGS) entry which is preliminary data.</text>
</comment>
<evidence type="ECO:0000313" key="3">
    <source>
        <dbReference type="Proteomes" id="UP000267464"/>
    </source>
</evidence>
<sequence>MNTTANRLTHAVMIAAALAACFMAQQTRAAQAAPAPAAVAPATKVVMLPKVVVTGKRVQPAQVVYLPRVEVSGKRVADSRDTMQAGKDGKAVLVAMR</sequence>
<dbReference type="AlphaFoldDB" id="A0A3N7HR91"/>
<accession>A0A3N7HR91</accession>
<organism evidence="2 3">
    <name type="scientific">Piscinibacter terrae</name>
    <dbReference type="NCBI Taxonomy" id="2496871"/>
    <lineage>
        <taxon>Bacteria</taxon>
        <taxon>Pseudomonadati</taxon>
        <taxon>Pseudomonadota</taxon>
        <taxon>Betaproteobacteria</taxon>
        <taxon>Burkholderiales</taxon>
        <taxon>Sphaerotilaceae</taxon>
        <taxon>Piscinibacter</taxon>
    </lineage>
</organism>
<keyword evidence="1" id="KW-0732">Signal</keyword>